<evidence type="ECO:0000313" key="1">
    <source>
        <dbReference type="EMBL" id="KAL3783803.1"/>
    </source>
</evidence>
<organism evidence="1 2">
    <name type="scientific">Cyclotella atomus</name>
    <dbReference type="NCBI Taxonomy" id="382360"/>
    <lineage>
        <taxon>Eukaryota</taxon>
        <taxon>Sar</taxon>
        <taxon>Stramenopiles</taxon>
        <taxon>Ochrophyta</taxon>
        <taxon>Bacillariophyta</taxon>
        <taxon>Coscinodiscophyceae</taxon>
        <taxon>Thalassiosirophycidae</taxon>
        <taxon>Stephanodiscales</taxon>
        <taxon>Stephanodiscaceae</taxon>
        <taxon>Cyclotella</taxon>
    </lineage>
</organism>
<proteinExistence type="predicted"/>
<dbReference type="CDD" id="cd11296">
    <property type="entry name" value="O-FucT_like"/>
    <property type="match status" value="1"/>
</dbReference>
<gene>
    <name evidence="1" type="ORF">ACHAWO_005225</name>
</gene>
<dbReference type="Proteomes" id="UP001530400">
    <property type="component" value="Unassembled WGS sequence"/>
</dbReference>
<name>A0ABD3P7B1_9STRA</name>
<comment type="caution">
    <text evidence="1">The sequence shown here is derived from an EMBL/GenBank/DDBJ whole genome shotgun (WGS) entry which is preliminary data.</text>
</comment>
<dbReference type="PANTHER" id="PTHR13132:SF29">
    <property type="entry name" value="ALPHA-(1,6)-FUCOSYLTRANSFERASE"/>
    <property type="match status" value="1"/>
</dbReference>
<dbReference type="Gene3D" id="3.40.50.11350">
    <property type="match status" value="1"/>
</dbReference>
<dbReference type="PANTHER" id="PTHR13132">
    <property type="entry name" value="ALPHA- 1,6 -FUCOSYLTRANSFERASE"/>
    <property type="match status" value="1"/>
</dbReference>
<dbReference type="EMBL" id="JALLPJ020000750">
    <property type="protein sequence ID" value="KAL3783803.1"/>
    <property type="molecule type" value="Genomic_DNA"/>
</dbReference>
<reference evidence="1 2" key="1">
    <citation type="submission" date="2024-10" db="EMBL/GenBank/DDBJ databases">
        <title>Updated reference genomes for cyclostephanoid diatoms.</title>
        <authorList>
            <person name="Roberts W.R."/>
            <person name="Alverson A.J."/>
        </authorList>
    </citation>
    <scope>NUCLEOTIDE SEQUENCE [LARGE SCALE GENOMIC DNA]</scope>
    <source>
        <strain evidence="1 2">AJA010-31</strain>
    </source>
</reference>
<evidence type="ECO:0008006" key="3">
    <source>
        <dbReference type="Google" id="ProtNLM"/>
    </source>
</evidence>
<protein>
    <recommendedName>
        <fullName evidence="3">O-fucosyltransferase family protein</fullName>
    </recommendedName>
</protein>
<evidence type="ECO:0000313" key="2">
    <source>
        <dbReference type="Proteomes" id="UP001530400"/>
    </source>
</evidence>
<accession>A0ABD3P7B1</accession>
<keyword evidence="2" id="KW-1185">Reference proteome</keyword>
<dbReference type="AlphaFoldDB" id="A0ABD3P7B1"/>
<sequence>MSEVTGLTVLLTQVRRKNTKLTIGILCILCIACNFVLEEDYNEEVDFWDVDFTKSSRFLSVEEDPTHHPYETLVPPSQIDFSIDERLTWEGQDNCNDVLLYMPYQHSINGQGAQLNAYIKVSLLATFLNKALVVIEADDFHYLPEWAKKMPKNTLYDGGSQFGCPVDAFSDANEIDPEFPMGLSRMIQHPRWMGRGCPVPTCGGSMNYGDWEARRKVQKEFMLKNKRLNQYECVEGDRTVQVTPMGSSAMIQAFRTKTQIVQRMLDHTSAAGLNDAIQWAKRLGASQEEAEAFSKIKSPTRIWDFLGALVNRSGLIRFQPWVARDVQEHIQAMNLPLDQPYDAFHIRRGDKLLEEAREEVKNYWRSKGIVGKQTSNYIPFSHYIQKAWGTCEANRKTKRRNLKNPAVKITYIATDDPTTVHNEINAIPRVNGKGASLVDECNHKVNFVFAPTTKDTIFHVNDRRAGDNCQLVYQRNIAAIADLLILARADKFVGDYNSNWGRFIKVARSFLNEDGAKPLVVTKPMVVAFGPSHPGEPGS</sequence>